<evidence type="ECO:0000313" key="1">
    <source>
        <dbReference type="EMBL" id="GGK28588.1"/>
    </source>
</evidence>
<sequence>MVNIVKNAKNPKYWSNVNIIVSAFFKYEANIMQSLYLYNTKPKIYQQGFRFGFFITIICEIFHKIERLIT</sequence>
<dbReference type="EMBL" id="BMNR01000005">
    <property type="protein sequence ID" value="GGK28588.1"/>
    <property type="molecule type" value="Genomic_DNA"/>
</dbReference>
<reference evidence="1" key="2">
    <citation type="submission" date="2020-09" db="EMBL/GenBank/DDBJ databases">
        <authorList>
            <person name="Sun Q."/>
            <person name="Ohkuma M."/>
        </authorList>
    </citation>
    <scope>NUCLEOTIDE SEQUENCE</scope>
    <source>
        <strain evidence="1">JCM 12862</strain>
    </source>
</reference>
<name>A0A8J3BU67_9FLAO</name>
<dbReference type="Proteomes" id="UP000612329">
    <property type="component" value="Unassembled WGS sequence"/>
</dbReference>
<comment type="caution">
    <text evidence="1">The sequence shown here is derived from an EMBL/GenBank/DDBJ whole genome shotgun (WGS) entry which is preliminary data.</text>
</comment>
<dbReference type="AlphaFoldDB" id="A0A8J3BU67"/>
<gene>
    <name evidence="1" type="ORF">GCM10007962_23540</name>
</gene>
<keyword evidence="2" id="KW-1185">Reference proteome</keyword>
<organism evidence="1 2">
    <name type="scientific">Yeosuana aromativorans</name>
    <dbReference type="NCBI Taxonomy" id="288019"/>
    <lineage>
        <taxon>Bacteria</taxon>
        <taxon>Pseudomonadati</taxon>
        <taxon>Bacteroidota</taxon>
        <taxon>Flavobacteriia</taxon>
        <taxon>Flavobacteriales</taxon>
        <taxon>Flavobacteriaceae</taxon>
        <taxon>Yeosuana</taxon>
    </lineage>
</organism>
<proteinExistence type="predicted"/>
<evidence type="ECO:0000313" key="2">
    <source>
        <dbReference type="Proteomes" id="UP000612329"/>
    </source>
</evidence>
<protein>
    <submittedName>
        <fullName evidence="1">Uncharacterized protein</fullName>
    </submittedName>
</protein>
<accession>A0A8J3BU67</accession>
<reference evidence="1" key="1">
    <citation type="journal article" date="2014" name="Int. J. Syst. Evol. Microbiol.">
        <title>Complete genome sequence of Corynebacterium casei LMG S-19264T (=DSM 44701T), isolated from a smear-ripened cheese.</title>
        <authorList>
            <consortium name="US DOE Joint Genome Institute (JGI-PGF)"/>
            <person name="Walter F."/>
            <person name="Albersmeier A."/>
            <person name="Kalinowski J."/>
            <person name="Ruckert C."/>
        </authorList>
    </citation>
    <scope>NUCLEOTIDE SEQUENCE</scope>
    <source>
        <strain evidence="1">JCM 12862</strain>
    </source>
</reference>